<dbReference type="KEGG" id="bst:GYO_0405"/>
<sequence>MDGDEESQESNPFLTRGVFWLFLFFRKEARHTSSTNSKGG</sequence>
<dbReference type="STRING" id="1052585.GYO_0405"/>
<protein>
    <submittedName>
        <fullName evidence="1">Uncharacterized protein</fullName>
    </submittedName>
</protein>
<proteinExistence type="predicted"/>
<evidence type="ECO:0000313" key="2">
    <source>
        <dbReference type="Proteomes" id="UP000002651"/>
    </source>
</evidence>
<dbReference type="HOGENOM" id="CLU_3285174_0_0_9"/>
<dbReference type="AlphaFoldDB" id="G4NQN9"/>
<dbReference type="EMBL" id="CP002905">
    <property type="protein sequence ID" value="AEP85124.1"/>
    <property type="molecule type" value="Genomic_DNA"/>
</dbReference>
<keyword evidence="2" id="KW-1185">Reference proteome</keyword>
<accession>G4NQN9</accession>
<organism evidence="1 2">
    <name type="scientific">Bacillus spizizenii (strain DSM 15029 / JCM 12233 / NBRC 101239 / NRRL B-23049 / TU-B-10)</name>
    <name type="common">Bacillus subtilis subsp. spizizenii</name>
    <dbReference type="NCBI Taxonomy" id="1052585"/>
    <lineage>
        <taxon>Bacteria</taxon>
        <taxon>Bacillati</taxon>
        <taxon>Bacillota</taxon>
        <taxon>Bacilli</taxon>
        <taxon>Bacillales</taxon>
        <taxon>Bacillaceae</taxon>
        <taxon>Bacillus</taxon>
    </lineage>
</organism>
<evidence type="ECO:0000313" key="1">
    <source>
        <dbReference type="EMBL" id="AEP85124.1"/>
    </source>
</evidence>
<dbReference type="Proteomes" id="UP000002651">
    <property type="component" value="Chromosome"/>
</dbReference>
<reference evidence="1 2" key="1">
    <citation type="journal article" date="2012" name="J. Bacteriol.">
        <title>Whole-genome sequences of Bacillus subtilis and close relatives.</title>
        <authorList>
            <person name="Earl A.M."/>
            <person name="Eppinger M."/>
            <person name="Fricke W.F."/>
            <person name="Rosovitz M.J."/>
            <person name="Rasko D.A."/>
            <person name="Daugherty S."/>
            <person name="Losick R."/>
            <person name="Kolter R."/>
            <person name="Ravel J."/>
        </authorList>
    </citation>
    <scope>NUCLEOTIDE SEQUENCE [LARGE SCALE GENOMIC DNA]</scope>
    <source>
        <strain evidence="2">DSM 15029 / JCM 12233 / NBRC 101239 / NRRL B-23049 / TU-B-10</strain>
    </source>
</reference>
<gene>
    <name evidence="1" type="ordered locus">GYO_0405</name>
</gene>
<name>G4NQN9_BACS4</name>